<dbReference type="InterPro" id="IPR022461">
    <property type="entry name" value="Arg/Orn_antiprt_ArcD"/>
</dbReference>
<feature type="transmembrane region" description="Helical" evidence="11">
    <location>
        <begin position="92"/>
        <end position="120"/>
    </location>
</feature>
<dbReference type="GO" id="GO:1903826">
    <property type="term" value="P:L-arginine transmembrane transport"/>
    <property type="evidence" value="ECO:0007669"/>
    <property type="project" value="InterPro"/>
</dbReference>
<dbReference type="InterPro" id="IPR004754">
    <property type="entry name" value="Amino_acid_antiprt"/>
</dbReference>
<dbReference type="InterPro" id="IPR050367">
    <property type="entry name" value="APC_superfamily"/>
</dbReference>
<keyword evidence="8 11" id="KW-0472">Membrane</keyword>
<feature type="transmembrane region" description="Helical" evidence="11">
    <location>
        <begin position="234"/>
        <end position="256"/>
    </location>
</feature>
<dbReference type="Pfam" id="PF13520">
    <property type="entry name" value="AA_permease_2"/>
    <property type="match status" value="1"/>
</dbReference>
<dbReference type="InterPro" id="IPR002293">
    <property type="entry name" value="AA/rel_permease1"/>
</dbReference>
<gene>
    <name evidence="12" type="primary">arcD</name>
</gene>
<evidence type="ECO:0000256" key="6">
    <source>
        <dbReference type="ARBA" id="ARBA00022970"/>
    </source>
</evidence>
<feature type="transmembrane region" description="Helical" evidence="11">
    <location>
        <begin position="151"/>
        <end position="176"/>
    </location>
</feature>
<feature type="region of interest" description="Disordered" evidence="10">
    <location>
        <begin position="480"/>
        <end position="500"/>
    </location>
</feature>
<evidence type="ECO:0000313" key="12">
    <source>
        <dbReference type="EMBL" id="CAL64813.1"/>
    </source>
</evidence>
<dbReference type="EMBL" id="AM262984">
    <property type="protein sequence ID" value="CAL64813.1"/>
    <property type="molecule type" value="Genomic_DNA"/>
</dbReference>
<feature type="transmembrane region" description="Helical" evidence="11">
    <location>
        <begin position="359"/>
        <end position="380"/>
    </location>
</feature>
<protein>
    <recommendedName>
        <fullName evidence="9">Arginine-ornithine antiporter</fullName>
    </recommendedName>
</protein>
<dbReference type="NCBIfam" id="TIGR03810">
    <property type="entry name" value="arg_ornith_anti"/>
    <property type="match status" value="1"/>
</dbReference>
<dbReference type="GO" id="GO:0043858">
    <property type="term" value="F:arginine:ornithine antiporter activity"/>
    <property type="evidence" value="ECO:0007669"/>
    <property type="project" value="UniProtKB-UniRule"/>
</dbReference>
<evidence type="ECO:0000256" key="4">
    <source>
        <dbReference type="ARBA" id="ARBA00022475"/>
    </source>
</evidence>
<keyword evidence="6" id="KW-0029">Amino-acid transport</keyword>
<dbReference type="GO" id="GO:0006527">
    <property type="term" value="P:L-arginine catabolic process"/>
    <property type="evidence" value="ECO:0007669"/>
    <property type="project" value="UniProtKB-UniRule"/>
</dbReference>
<reference evidence="12" key="2">
    <citation type="submission" date="2006-09" db="EMBL/GenBank/DDBJ databases">
        <authorList>
            <person name="Lopez N.I."/>
        </authorList>
    </citation>
    <scope>NUCLEOTIDE SEQUENCE</scope>
    <source>
        <strain evidence="12">14-3</strain>
    </source>
</reference>
<feature type="transmembrane region" description="Helical" evidence="11">
    <location>
        <begin position="400"/>
        <end position="429"/>
    </location>
</feature>
<accession>A0AEG9</accession>
<evidence type="ECO:0000256" key="3">
    <source>
        <dbReference type="ARBA" id="ARBA00022448"/>
    </source>
</evidence>
<keyword evidence="4" id="KW-1003">Cell membrane</keyword>
<keyword evidence="7 11" id="KW-1133">Transmembrane helix</keyword>
<feature type="transmembrane region" description="Helical" evidence="11">
    <location>
        <begin position="35"/>
        <end position="60"/>
    </location>
</feature>
<dbReference type="AlphaFoldDB" id="A0AEG9"/>
<feature type="transmembrane region" description="Helical" evidence="11">
    <location>
        <begin position="334"/>
        <end position="352"/>
    </location>
</feature>
<sequence>MSDSTQKLRLGALIALVVGSMVGGGIFSLPQNIAASASAGATLIGWLITGVGMLTLAFVFQTLANRKPDLNGGVYAYAKAGFGDYMGFSSAWGYWISAWIGNVSYMVLLFSTLGYFFPVFGEGNTLPAIICASIVLWLLHFLVLRGIREAAFINTITTIAKMLPLALFIVIAAVAFKMDVFTSDFWGSGNSELGSVMDQVRNMMLVTVWVFIGIEGASIFSARAEKRSDVGKATVIGFIGVLLLLVLVNILSQGILAQAELAGLKNPSMAAVLEQVLAPWGAQLISFGLVHLAGGGGGFGGHYWCAEILFASASDHTMPEFLRKENANQVPANALWLSNGLIQLFLIITLFSESTYLSLLYLATSMILVPYFWSSAYAVLLALRGETYENAAGERNKDLLIALISTLYAVWLVYAAGVQYLLLSALLYAPGAILFAKAKAGVGPTGFPGVRKSFFFRRIFRAGHCALRPVMRFSGVGKRPAPDLPGPVSREGSLTCPGKP</sequence>
<reference evidence="12" key="3">
    <citation type="journal article" date="2007" name="Plasmid">
        <title>The polyhydroxyalkanoate genes of a stress resistant Antarctic Pseudomonas are situated within a genomic island.</title>
        <authorList>
            <person name="Ayub N.D."/>
            <person name="Pettinari M.J."/>
            <person name="Mendez B.S."/>
            <person name="Lopez N.I."/>
        </authorList>
    </citation>
    <scope>NUCLEOTIDE SEQUENCE</scope>
    <source>
        <strain evidence="12">14-3</strain>
    </source>
</reference>
<name>A0AEG9_9PSED</name>
<evidence type="ECO:0000256" key="11">
    <source>
        <dbReference type="SAM" id="Phobius"/>
    </source>
</evidence>
<evidence type="ECO:0000256" key="10">
    <source>
        <dbReference type="SAM" id="MobiDB-lite"/>
    </source>
</evidence>
<dbReference type="PANTHER" id="PTHR42770:SF4">
    <property type="entry name" value="ARGININE_ORNITHINE ANTIPORTER-RELATED"/>
    <property type="match status" value="1"/>
</dbReference>
<evidence type="ECO:0000256" key="1">
    <source>
        <dbReference type="ARBA" id="ARBA00004651"/>
    </source>
</evidence>
<feature type="transmembrane region" description="Helical" evidence="11">
    <location>
        <begin position="203"/>
        <end position="222"/>
    </location>
</feature>
<proteinExistence type="inferred from homology"/>
<reference evidence="12" key="1">
    <citation type="journal article" date="2006" name="FEMS Microbiol. Lett.">
        <title>Impaired polyhydroxybutyrate biosynthesis from glucose in Pseudomonas sp. 14-3 is due to a defective beta-ketothiolase gene.</title>
        <authorList>
            <person name="Ayub N.D."/>
            <person name="Pettinari M.J."/>
            <person name="Mendez B.S."/>
            <person name="Lopez N.I."/>
        </authorList>
    </citation>
    <scope>NUCLEOTIDE SEQUENCE</scope>
    <source>
        <strain evidence="12">14-3</strain>
    </source>
</reference>
<comment type="subcellular location">
    <subcellularLocation>
        <location evidence="1">Cell membrane</location>
        <topology evidence="1">Multi-pass membrane protein</topology>
    </subcellularLocation>
</comment>
<comment type="similarity">
    <text evidence="2">Belongs to the amino acid-polyamine-organocation (APC) superfamily. Basic amino acid/polyamine antiporter (APA) (TC 2.A.3.2) family.</text>
</comment>
<evidence type="ECO:0000256" key="8">
    <source>
        <dbReference type="ARBA" id="ARBA00023136"/>
    </source>
</evidence>
<evidence type="ECO:0000256" key="5">
    <source>
        <dbReference type="ARBA" id="ARBA00022692"/>
    </source>
</evidence>
<keyword evidence="5 11" id="KW-0812">Transmembrane</keyword>
<dbReference type="Gene3D" id="1.20.1740.10">
    <property type="entry name" value="Amino acid/polyamine transporter I"/>
    <property type="match status" value="1"/>
</dbReference>
<dbReference type="PANTHER" id="PTHR42770">
    <property type="entry name" value="AMINO ACID TRANSPORTER-RELATED"/>
    <property type="match status" value="1"/>
</dbReference>
<organism evidence="12">
    <name type="scientific">Pseudomonas extremaustralis</name>
    <dbReference type="NCBI Taxonomy" id="359110"/>
    <lineage>
        <taxon>Bacteria</taxon>
        <taxon>Pseudomonadati</taxon>
        <taxon>Pseudomonadota</taxon>
        <taxon>Gammaproteobacteria</taxon>
        <taxon>Pseudomonadales</taxon>
        <taxon>Pseudomonadaceae</taxon>
        <taxon>Pseudomonas</taxon>
    </lineage>
</organism>
<dbReference type="PIRSF" id="PIRSF006060">
    <property type="entry name" value="AA_transporter"/>
    <property type="match status" value="1"/>
</dbReference>
<feature type="transmembrane region" description="Helical" evidence="11">
    <location>
        <begin position="12"/>
        <end position="29"/>
    </location>
</feature>
<keyword evidence="3" id="KW-0813">Transport</keyword>
<evidence type="ECO:0000256" key="7">
    <source>
        <dbReference type="ARBA" id="ARBA00022989"/>
    </source>
</evidence>
<dbReference type="GO" id="GO:0005886">
    <property type="term" value="C:plasma membrane"/>
    <property type="evidence" value="ECO:0007669"/>
    <property type="project" value="UniProtKB-SubCell"/>
</dbReference>
<evidence type="ECO:0000256" key="9">
    <source>
        <dbReference type="NCBIfam" id="TIGR03810"/>
    </source>
</evidence>
<dbReference type="NCBIfam" id="TIGR00905">
    <property type="entry name" value="2A0302"/>
    <property type="match status" value="1"/>
</dbReference>
<evidence type="ECO:0000256" key="2">
    <source>
        <dbReference type="ARBA" id="ARBA00008220"/>
    </source>
</evidence>
<feature type="transmembrane region" description="Helical" evidence="11">
    <location>
        <begin position="126"/>
        <end position="144"/>
    </location>
</feature>